<reference evidence="2 3" key="1">
    <citation type="submission" date="2019-10" db="EMBL/GenBank/DDBJ databases">
        <title>Epibacterium sp. nov., isolated from seawater.</title>
        <authorList>
            <person name="Zhang X."/>
            <person name="Li N."/>
        </authorList>
    </citation>
    <scope>NUCLEOTIDE SEQUENCE [LARGE SCALE GENOMIC DNA]</scope>
    <source>
        <strain evidence="2 3">SM1979</strain>
    </source>
</reference>
<evidence type="ECO:0000259" key="1">
    <source>
        <dbReference type="SMART" id="SM00881"/>
    </source>
</evidence>
<evidence type="ECO:0000313" key="2">
    <source>
        <dbReference type="EMBL" id="MQQ09529.1"/>
    </source>
</evidence>
<dbReference type="AlphaFoldDB" id="A0A843YK32"/>
<gene>
    <name evidence="2" type="ORF">GFB49_13760</name>
</gene>
<proteinExistence type="predicted"/>
<dbReference type="Proteomes" id="UP000444174">
    <property type="component" value="Unassembled WGS sequence"/>
</dbReference>
<organism evidence="2 3">
    <name type="scientific">Tritonibacter litoralis</name>
    <dbReference type="NCBI Taxonomy" id="2662264"/>
    <lineage>
        <taxon>Bacteria</taxon>
        <taxon>Pseudomonadati</taxon>
        <taxon>Pseudomonadota</taxon>
        <taxon>Alphaproteobacteria</taxon>
        <taxon>Rhodobacterales</taxon>
        <taxon>Paracoccaceae</taxon>
        <taxon>Tritonibacter</taxon>
    </lineage>
</organism>
<dbReference type="EMBL" id="WIBF01000008">
    <property type="protein sequence ID" value="MQQ09529.1"/>
    <property type="molecule type" value="Genomic_DNA"/>
</dbReference>
<dbReference type="Pfam" id="PF13380">
    <property type="entry name" value="CoA_binding_2"/>
    <property type="match status" value="1"/>
</dbReference>
<dbReference type="SUPFAM" id="SSF51735">
    <property type="entry name" value="NAD(P)-binding Rossmann-fold domains"/>
    <property type="match status" value="1"/>
</dbReference>
<protein>
    <submittedName>
        <fullName evidence="2">CoA-binding protein</fullName>
    </submittedName>
</protein>
<dbReference type="InterPro" id="IPR003781">
    <property type="entry name" value="CoA-bd"/>
</dbReference>
<keyword evidence="3" id="KW-1185">Reference proteome</keyword>
<dbReference type="SMART" id="SM00881">
    <property type="entry name" value="CoA_binding"/>
    <property type="match status" value="1"/>
</dbReference>
<feature type="domain" description="CoA-binding" evidence="1">
    <location>
        <begin position="13"/>
        <end position="109"/>
    </location>
</feature>
<comment type="caution">
    <text evidence="2">The sequence shown here is derived from an EMBL/GenBank/DDBJ whole genome shotgun (WGS) entry which is preliminary data.</text>
</comment>
<name>A0A843YK32_9RHOB</name>
<accession>A0A843YK32</accession>
<sequence length="141" mass="15401">MASDDDQTIRHALETARTIALVGASAKPERPAHYVGQFLTEMGHKVIPVNPGLEGQTLFGQTVRAQLSDIAEPVDMIDIFRKVEAVPQIVADALEAFPNLKTIWMQLGITHADATALAEARGVTVIQDRCPKIEYPRLMAV</sequence>
<evidence type="ECO:0000313" key="3">
    <source>
        <dbReference type="Proteomes" id="UP000444174"/>
    </source>
</evidence>
<dbReference type="PANTHER" id="PTHR33303">
    <property type="entry name" value="CYTOPLASMIC PROTEIN-RELATED"/>
    <property type="match status" value="1"/>
</dbReference>
<dbReference type="InterPro" id="IPR036291">
    <property type="entry name" value="NAD(P)-bd_dom_sf"/>
</dbReference>
<dbReference type="Gene3D" id="3.40.50.720">
    <property type="entry name" value="NAD(P)-binding Rossmann-like Domain"/>
    <property type="match status" value="1"/>
</dbReference>
<dbReference type="RefSeq" id="WP_153216470.1">
    <property type="nucleotide sequence ID" value="NZ_WIBF01000008.1"/>
</dbReference>
<dbReference type="PANTHER" id="PTHR33303:SF2">
    <property type="entry name" value="COA-BINDING DOMAIN-CONTAINING PROTEIN"/>
    <property type="match status" value="1"/>
</dbReference>